<feature type="domain" description="Orn/DAP/Arg decarboxylase 2 C-terminal" evidence="3">
    <location>
        <begin position="45"/>
        <end position="131"/>
    </location>
</feature>
<dbReference type="GO" id="GO:0004586">
    <property type="term" value="F:ornithine decarboxylase activity"/>
    <property type="evidence" value="ECO:0007669"/>
    <property type="project" value="TreeGrafter"/>
</dbReference>
<evidence type="ECO:0000313" key="4">
    <source>
        <dbReference type="EnsemblMetazoa" id="AQUA017708-PA"/>
    </source>
</evidence>
<keyword evidence="1" id="KW-0663">Pyridoxal phosphate</keyword>
<dbReference type="Pfam" id="PF00278">
    <property type="entry name" value="Orn_DAP_Arg_deC"/>
    <property type="match status" value="1"/>
</dbReference>
<dbReference type="InterPro" id="IPR009006">
    <property type="entry name" value="Ala_racemase/Decarboxylase_C"/>
</dbReference>
<name>A0A904A608_ANOQN</name>
<dbReference type="EnsemblMetazoa" id="AQUA017708-RA">
    <property type="protein sequence ID" value="AQUA017708-PA"/>
    <property type="gene ID" value="AQUA017708"/>
</dbReference>
<dbReference type="InterPro" id="IPR002433">
    <property type="entry name" value="Orn_de-COase"/>
</dbReference>
<dbReference type="InterPro" id="IPR022643">
    <property type="entry name" value="De-COase2_C"/>
</dbReference>
<dbReference type="GO" id="GO:0005737">
    <property type="term" value="C:cytoplasm"/>
    <property type="evidence" value="ECO:0007669"/>
    <property type="project" value="TreeGrafter"/>
</dbReference>
<evidence type="ECO:0000256" key="2">
    <source>
        <dbReference type="ARBA" id="ARBA00023239"/>
    </source>
</evidence>
<dbReference type="PRINTS" id="PR01182">
    <property type="entry name" value="ORNDCRBXLASE"/>
</dbReference>
<dbReference type="GO" id="GO:0033387">
    <property type="term" value="P:putrescine biosynthetic process from arginine, via ornithine"/>
    <property type="evidence" value="ECO:0007669"/>
    <property type="project" value="TreeGrafter"/>
</dbReference>
<evidence type="ECO:0000259" key="3">
    <source>
        <dbReference type="Pfam" id="PF00278"/>
    </source>
</evidence>
<proteinExistence type="predicted"/>
<dbReference type="Gene3D" id="2.40.37.10">
    <property type="entry name" value="Lyase, Ornithine Decarboxylase, Chain A, domain 1"/>
    <property type="match status" value="1"/>
</dbReference>
<keyword evidence="2" id="KW-0456">Lyase</keyword>
<evidence type="ECO:0000313" key="5">
    <source>
        <dbReference type="Proteomes" id="UP000076407"/>
    </source>
</evidence>
<keyword evidence="5" id="KW-1185">Reference proteome</keyword>
<accession>A0A904A608</accession>
<protein>
    <recommendedName>
        <fullName evidence="3">Orn/DAP/Arg decarboxylase 2 C-terminal domain-containing protein</fullName>
    </recommendedName>
</protein>
<dbReference type="AlphaFoldDB" id="A0A904A608"/>
<reference evidence="4" key="1">
    <citation type="submission" date="2022-10" db="UniProtKB">
        <authorList>
            <consortium name="EnsemblMetazoa"/>
        </authorList>
    </citation>
    <scope>IDENTIFICATION</scope>
    <source>
        <strain evidence="4">SANGQUA</strain>
    </source>
</reference>
<dbReference type="PANTHER" id="PTHR11482">
    <property type="entry name" value="ARGININE/DIAMINOPIMELATE/ORNITHINE DECARBOXYLASE"/>
    <property type="match status" value="1"/>
</dbReference>
<dbReference type="PANTHER" id="PTHR11482:SF6">
    <property type="entry name" value="ORNITHINE DECARBOXYLASE 1-RELATED"/>
    <property type="match status" value="1"/>
</dbReference>
<organism evidence="4 5">
    <name type="scientific">Anopheles quadriannulatus</name>
    <name type="common">Mosquito</name>
    <dbReference type="NCBI Taxonomy" id="34691"/>
    <lineage>
        <taxon>Eukaryota</taxon>
        <taxon>Metazoa</taxon>
        <taxon>Ecdysozoa</taxon>
        <taxon>Arthropoda</taxon>
        <taxon>Hexapoda</taxon>
        <taxon>Insecta</taxon>
        <taxon>Pterygota</taxon>
        <taxon>Neoptera</taxon>
        <taxon>Endopterygota</taxon>
        <taxon>Diptera</taxon>
        <taxon>Nematocera</taxon>
        <taxon>Culicoidea</taxon>
        <taxon>Culicidae</taxon>
        <taxon>Anophelinae</taxon>
        <taxon>Anopheles</taxon>
    </lineage>
</organism>
<evidence type="ECO:0000256" key="1">
    <source>
        <dbReference type="ARBA" id="ARBA00022898"/>
    </source>
</evidence>
<sequence length="201" mass="22205">MSVLECPSDLTLISDDMSIGDVIRDVVRMGPHEEPLHVLDLDDVRVMKEKQPDGTEKTRMYYYLNDGIFGTFYCTAHEAQPAIPIVERKTGAKDFPTSVWGPTCDVMDLILPDVMLPELDVGDSVVFENCGAYGQVLACRFNGFPLPKVIAYLREGTWKILQDLTAASSAISARSLDSSDGKLLVTHESSYTPIVEAPYLV</sequence>
<dbReference type="Proteomes" id="UP000076407">
    <property type="component" value="Unassembled WGS sequence"/>
</dbReference>
<dbReference type="SUPFAM" id="SSF50621">
    <property type="entry name" value="Alanine racemase C-terminal domain-like"/>
    <property type="match status" value="1"/>
</dbReference>